<evidence type="ECO:0000313" key="3">
    <source>
        <dbReference type="Proteomes" id="UP001358586"/>
    </source>
</evidence>
<proteinExistence type="predicted"/>
<gene>
    <name evidence="2" type="ORF">PVK06_027828</name>
</gene>
<dbReference type="EMBL" id="JARKNE010000008">
    <property type="protein sequence ID" value="KAK5812399.1"/>
    <property type="molecule type" value="Genomic_DNA"/>
</dbReference>
<name>A0ABR0P2P9_GOSAR</name>
<dbReference type="PANTHER" id="PTHR32440:SF0">
    <property type="entry name" value="PHOSPHATASE DCR2-RELATED"/>
    <property type="match status" value="1"/>
</dbReference>
<dbReference type="SUPFAM" id="SSF56300">
    <property type="entry name" value="Metallo-dependent phosphatases"/>
    <property type="match status" value="1"/>
</dbReference>
<dbReference type="InterPro" id="IPR029052">
    <property type="entry name" value="Metallo-depent_PP-like"/>
</dbReference>
<evidence type="ECO:0000313" key="2">
    <source>
        <dbReference type="EMBL" id="KAK5812399.1"/>
    </source>
</evidence>
<organism evidence="2 3">
    <name type="scientific">Gossypium arboreum</name>
    <name type="common">Tree cotton</name>
    <name type="synonym">Gossypium nanking</name>
    <dbReference type="NCBI Taxonomy" id="29729"/>
    <lineage>
        <taxon>Eukaryota</taxon>
        <taxon>Viridiplantae</taxon>
        <taxon>Streptophyta</taxon>
        <taxon>Embryophyta</taxon>
        <taxon>Tracheophyta</taxon>
        <taxon>Spermatophyta</taxon>
        <taxon>Magnoliopsida</taxon>
        <taxon>eudicotyledons</taxon>
        <taxon>Gunneridae</taxon>
        <taxon>Pentapetalae</taxon>
        <taxon>rosids</taxon>
        <taxon>malvids</taxon>
        <taxon>Malvales</taxon>
        <taxon>Malvaceae</taxon>
        <taxon>Malvoideae</taxon>
        <taxon>Gossypium</taxon>
    </lineage>
</organism>
<dbReference type="Proteomes" id="UP001358586">
    <property type="component" value="Chromosome 8"/>
</dbReference>
<dbReference type="PANTHER" id="PTHR32440">
    <property type="entry name" value="PHOSPHATASE DCR2-RELATED-RELATED"/>
    <property type="match status" value="1"/>
</dbReference>
<protein>
    <recommendedName>
        <fullName evidence="1">Calcineurin-like phosphoesterase domain-containing protein</fullName>
    </recommendedName>
</protein>
<accession>A0ABR0P2P9</accession>
<reference evidence="2 3" key="1">
    <citation type="submission" date="2023-03" db="EMBL/GenBank/DDBJ databases">
        <title>WGS of Gossypium arboreum.</title>
        <authorList>
            <person name="Yu D."/>
        </authorList>
    </citation>
    <scope>NUCLEOTIDE SEQUENCE [LARGE SCALE GENOMIC DNA]</scope>
    <source>
        <tissue evidence="2">Leaf</tissue>
    </source>
</reference>
<dbReference type="Pfam" id="PF00149">
    <property type="entry name" value="Metallophos"/>
    <property type="match status" value="1"/>
</dbReference>
<comment type="caution">
    <text evidence="2">The sequence shown here is derived from an EMBL/GenBank/DDBJ whole genome shotgun (WGS) entry which is preliminary data.</text>
</comment>
<evidence type="ECO:0000259" key="1">
    <source>
        <dbReference type="Pfam" id="PF00149"/>
    </source>
</evidence>
<keyword evidence="3" id="KW-1185">Reference proteome</keyword>
<dbReference type="InterPro" id="IPR004843">
    <property type="entry name" value="Calcineurin-like_PHP"/>
</dbReference>
<feature type="domain" description="Calcineurin-like phosphoesterase" evidence="1">
    <location>
        <begin position="2"/>
        <end position="86"/>
    </location>
</feature>
<dbReference type="Gene3D" id="3.60.21.10">
    <property type="match status" value="1"/>
</dbReference>
<sequence length="87" mass="9247">MADMHYADGKTTPCLNMLPSQVHGCSALNTSLFIQCMIEAEKPNLIVFTGDNIFGSDTKDSAKSLNAAFAPAIAAEIPWAAVLGNHH</sequence>